<protein>
    <submittedName>
        <fullName evidence="1">Uncharacterized protein</fullName>
    </submittedName>
</protein>
<sequence length="65" mass="7518">MTRPMILAIAGIKAEIEGRKILRISIRTMIAYSDQCIPKVSMNEWELQIDASFILPYTILYTIWS</sequence>
<evidence type="ECO:0000313" key="2">
    <source>
        <dbReference type="Proteomes" id="UP000077412"/>
    </source>
</evidence>
<proteinExistence type="predicted"/>
<dbReference type="KEGG" id="far:ABE41_005850"/>
<dbReference type="AlphaFoldDB" id="A0A1B1Z2B1"/>
<accession>A0A1B1Z2B1</accession>
<organism evidence="1 2">
    <name type="scientific">Fictibacillus arsenicus</name>
    <dbReference type="NCBI Taxonomy" id="255247"/>
    <lineage>
        <taxon>Bacteria</taxon>
        <taxon>Bacillati</taxon>
        <taxon>Bacillota</taxon>
        <taxon>Bacilli</taxon>
        <taxon>Bacillales</taxon>
        <taxon>Fictibacillaceae</taxon>
        <taxon>Fictibacillus</taxon>
    </lineage>
</organism>
<dbReference type="Proteomes" id="UP000077412">
    <property type="component" value="Chromosome"/>
</dbReference>
<dbReference type="EMBL" id="CP016761">
    <property type="protein sequence ID" value="ANX11524.1"/>
    <property type="molecule type" value="Genomic_DNA"/>
</dbReference>
<reference evidence="1 2" key="1">
    <citation type="submission" date="2016-08" db="EMBL/GenBank/DDBJ databases">
        <title>Complete genome sequence of Fictibacillus arsenicus G25-54, a strain with toxicity to nematodes and a potential arsenic-resistance activity.</title>
        <authorList>
            <person name="Zheng Z."/>
        </authorList>
    </citation>
    <scope>NUCLEOTIDE SEQUENCE [LARGE SCALE GENOMIC DNA]</scope>
    <source>
        <strain evidence="1 2">G25-54</strain>
    </source>
</reference>
<name>A0A1B1Z2B1_9BACL</name>
<gene>
    <name evidence="1" type="ORF">ABE41_005850</name>
</gene>
<keyword evidence="2" id="KW-1185">Reference proteome</keyword>
<evidence type="ECO:0000313" key="1">
    <source>
        <dbReference type="EMBL" id="ANX11524.1"/>
    </source>
</evidence>